<dbReference type="EMBL" id="CAUYUJ010015200">
    <property type="protein sequence ID" value="CAK0851014.1"/>
    <property type="molecule type" value="Genomic_DNA"/>
</dbReference>
<name>A0ABN9TXH1_9DINO</name>
<sequence length="63" mass="6859">MFHRKPPGRCLLESQVALFCAVLAVFQRAAGVPSASQRVDMDQRGGTALATQRTRRVSEEAAD</sequence>
<evidence type="ECO:0000313" key="3">
    <source>
        <dbReference type="EMBL" id="CAK0851014.1"/>
    </source>
</evidence>
<dbReference type="Proteomes" id="UP001189429">
    <property type="component" value="Unassembled WGS sequence"/>
</dbReference>
<evidence type="ECO:0000313" key="4">
    <source>
        <dbReference type="Proteomes" id="UP001189429"/>
    </source>
</evidence>
<gene>
    <name evidence="3" type="ORF">PCOR1329_LOCUS43280</name>
</gene>
<keyword evidence="4" id="KW-1185">Reference proteome</keyword>
<protein>
    <submittedName>
        <fullName evidence="3">Uncharacterized protein</fullName>
    </submittedName>
</protein>
<comment type="caution">
    <text evidence="3">The sequence shown here is derived from an EMBL/GenBank/DDBJ whole genome shotgun (WGS) entry which is preliminary data.</text>
</comment>
<feature type="region of interest" description="Disordered" evidence="1">
    <location>
        <begin position="35"/>
        <end position="63"/>
    </location>
</feature>
<accession>A0ABN9TXH1</accession>
<evidence type="ECO:0000256" key="2">
    <source>
        <dbReference type="SAM" id="SignalP"/>
    </source>
</evidence>
<evidence type="ECO:0000256" key="1">
    <source>
        <dbReference type="SAM" id="MobiDB-lite"/>
    </source>
</evidence>
<keyword evidence="2" id="KW-0732">Signal</keyword>
<feature type="signal peptide" evidence="2">
    <location>
        <begin position="1"/>
        <end position="31"/>
    </location>
</feature>
<reference evidence="3" key="1">
    <citation type="submission" date="2023-10" db="EMBL/GenBank/DDBJ databases">
        <authorList>
            <person name="Chen Y."/>
            <person name="Shah S."/>
            <person name="Dougan E. K."/>
            <person name="Thang M."/>
            <person name="Chan C."/>
        </authorList>
    </citation>
    <scope>NUCLEOTIDE SEQUENCE [LARGE SCALE GENOMIC DNA]</scope>
</reference>
<feature type="chain" id="PRO_5045667220" evidence="2">
    <location>
        <begin position="32"/>
        <end position="63"/>
    </location>
</feature>
<organism evidence="3 4">
    <name type="scientific">Prorocentrum cordatum</name>
    <dbReference type="NCBI Taxonomy" id="2364126"/>
    <lineage>
        <taxon>Eukaryota</taxon>
        <taxon>Sar</taxon>
        <taxon>Alveolata</taxon>
        <taxon>Dinophyceae</taxon>
        <taxon>Prorocentrales</taxon>
        <taxon>Prorocentraceae</taxon>
        <taxon>Prorocentrum</taxon>
    </lineage>
</organism>
<proteinExistence type="predicted"/>
<feature type="non-terminal residue" evidence="3">
    <location>
        <position position="1"/>
    </location>
</feature>
<feature type="non-terminal residue" evidence="3">
    <location>
        <position position="63"/>
    </location>
</feature>